<organism evidence="2 3">
    <name type="scientific">Pseudomonas putida</name>
    <name type="common">Arthrobacter siderocapsulatus</name>
    <dbReference type="NCBI Taxonomy" id="303"/>
    <lineage>
        <taxon>Bacteria</taxon>
        <taxon>Pseudomonadati</taxon>
        <taxon>Pseudomonadota</taxon>
        <taxon>Gammaproteobacteria</taxon>
        <taxon>Pseudomonadales</taxon>
        <taxon>Pseudomonadaceae</taxon>
        <taxon>Pseudomonas</taxon>
    </lineage>
</organism>
<evidence type="ECO:0000259" key="1">
    <source>
        <dbReference type="Pfam" id="PF24390"/>
    </source>
</evidence>
<proteinExistence type="predicted"/>
<evidence type="ECO:0000313" key="3">
    <source>
        <dbReference type="Proteomes" id="UP000464661"/>
    </source>
</evidence>
<accession>A0A7U6RBZ3</accession>
<dbReference type="RefSeq" id="WP_161989668.1">
    <property type="nucleotide sequence ID" value="NZ_AP022324.1"/>
</dbReference>
<reference evidence="2 3" key="1">
    <citation type="submission" date="2020-01" db="EMBL/GenBank/DDBJ databases">
        <title>Complete Genome Sequence of Pseudomonas putida Strain TS312, Harboring the HdtS type N-acyl-homoserine Lactone Synthase, Isolated from a Paper Mill.</title>
        <authorList>
            <person name="Hosoe A."/>
            <person name="Suenaga T."/>
            <person name="Sugi T."/>
            <person name="Izumi T."/>
            <person name="Nagai N."/>
            <person name="Terada A."/>
        </authorList>
    </citation>
    <scope>NUCLEOTIDE SEQUENCE [LARGE SCALE GENOMIC DNA]</scope>
    <source>
        <strain evidence="2 3">TS312</strain>
    </source>
</reference>
<sequence length="349" mass="39205">MSEKNQLLESISKTIHTYREGELPVPTPDHVERWASQFTRADEVPFLREFDHVIRQTFLTKEIVGKFLAGLVFNKLLAGDDPRAFWAGTNFLQIQSDGQSQREMVQRFAEILRDQCGLELAKCGGDTGVFIYLDDVLFSGRRVETDLQRWITNEAPANAIVHVILIAFHTSGHYYITSTGLKRAIADSGKNIKIKFWRLVELKNQKSQKNSSDVLWPSAVPEDDAVQQYVASEQRFPLALRAPGGPLGFFSSEDGRALLEREFLTAGVRIRSLTQTPRNHVRPLGFGSFGVGFGSLVATYRNCPNNCPLAVWWGDAKATSGALCWYPLLPRKTYSDPENIFSAFKSLTT</sequence>
<dbReference type="Proteomes" id="UP000464661">
    <property type="component" value="Chromosome"/>
</dbReference>
<dbReference type="EMBL" id="AP022324">
    <property type="protein sequence ID" value="BBU43221.1"/>
    <property type="molecule type" value="Genomic_DNA"/>
</dbReference>
<dbReference type="AlphaFoldDB" id="A0A7U6RBZ3"/>
<gene>
    <name evidence="2" type="ORF">PPTS312_11360</name>
</gene>
<feature type="domain" description="PRTase-CE" evidence="1">
    <location>
        <begin position="31"/>
        <end position="331"/>
    </location>
</feature>
<name>A0A7U6RBZ3_PSEPU</name>
<dbReference type="InterPro" id="IPR056920">
    <property type="entry name" value="PRTase-CE"/>
</dbReference>
<evidence type="ECO:0000313" key="2">
    <source>
        <dbReference type="EMBL" id="BBU43221.1"/>
    </source>
</evidence>
<dbReference type="Pfam" id="PF24390">
    <property type="entry name" value="PRTase-CE"/>
    <property type="match status" value="1"/>
</dbReference>
<protein>
    <recommendedName>
        <fullName evidence="1">PRTase-CE domain-containing protein</fullName>
    </recommendedName>
</protein>